<feature type="non-terminal residue" evidence="2">
    <location>
        <position position="1"/>
    </location>
</feature>
<organism evidence="2 3">
    <name type="scientific">Trifolium medium</name>
    <dbReference type="NCBI Taxonomy" id="97028"/>
    <lineage>
        <taxon>Eukaryota</taxon>
        <taxon>Viridiplantae</taxon>
        <taxon>Streptophyta</taxon>
        <taxon>Embryophyta</taxon>
        <taxon>Tracheophyta</taxon>
        <taxon>Spermatophyta</taxon>
        <taxon>Magnoliopsida</taxon>
        <taxon>eudicotyledons</taxon>
        <taxon>Gunneridae</taxon>
        <taxon>Pentapetalae</taxon>
        <taxon>rosids</taxon>
        <taxon>fabids</taxon>
        <taxon>Fabales</taxon>
        <taxon>Fabaceae</taxon>
        <taxon>Papilionoideae</taxon>
        <taxon>50 kb inversion clade</taxon>
        <taxon>NPAAA clade</taxon>
        <taxon>Hologalegina</taxon>
        <taxon>IRL clade</taxon>
        <taxon>Trifolieae</taxon>
        <taxon>Trifolium</taxon>
    </lineage>
</organism>
<reference evidence="2 3" key="1">
    <citation type="journal article" date="2018" name="Front. Plant Sci.">
        <title>Red Clover (Trifolium pratense) and Zigzag Clover (T. medium) - A Picture of Genomic Similarities and Differences.</title>
        <authorList>
            <person name="Dluhosova J."/>
            <person name="Istvanek J."/>
            <person name="Nedelnik J."/>
            <person name="Repkova J."/>
        </authorList>
    </citation>
    <scope>NUCLEOTIDE SEQUENCE [LARGE SCALE GENOMIC DNA]</scope>
    <source>
        <strain evidence="3">cv. 10/8</strain>
        <tissue evidence="2">Leaf</tissue>
    </source>
</reference>
<dbReference type="Proteomes" id="UP000265520">
    <property type="component" value="Unassembled WGS sequence"/>
</dbReference>
<dbReference type="AlphaFoldDB" id="A0A392UCS7"/>
<feature type="region of interest" description="Disordered" evidence="1">
    <location>
        <begin position="1"/>
        <end position="27"/>
    </location>
</feature>
<sequence length="27" mass="2931">NFTINLAEEGYSSDDMATQAEPEPVMA</sequence>
<keyword evidence="3" id="KW-1185">Reference proteome</keyword>
<name>A0A392UCS7_9FABA</name>
<protein>
    <submittedName>
        <fullName evidence="2">Uncharacterized protein</fullName>
    </submittedName>
</protein>
<evidence type="ECO:0000313" key="2">
    <source>
        <dbReference type="EMBL" id="MCI71323.1"/>
    </source>
</evidence>
<comment type="caution">
    <text evidence="2">The sequence shown here is derived from an EMBL/GenBank/DDBJ whole genome shotgun (WGS) entry which is preliminary data.</text>
</comment>
<evidence type="ECO:0000256" key="1">
    <source>
        <dbReference type="SAM" id="MobiDB-lite"/>
    </source>
</evidence>
<accession>A0A392UCS7</accession>
<proteinExistence type="predicted"/>
<dbReference type="EMBL" id="LXQA010794104">
    <property type="protein sequence ID" value="MCI71323.1"/>
    <property type="molecule type" value="Genomic_DNA"/>
</dbReference>
<evidence type="ECO:0000313" key="3">
    <source>
        <dbReference type="Proteomes" id="UP000265520"/>
    </source>
</evidence>